<dbReference type="AlphaFoldDB" id="A0A9N9HEI8"/>
<feature type="region of interest" description="Disordered" evidence="2">
    <location>
        <begin position="46"/>
        <end position="70"/>
    </location>
</feature>
<proteinExistence type="predicted"/>
<accession>A0A9N9HEI8</accession>
<evidence type="ECO:0000313" key="3">
    <source>
        <dbReference type="EMBL" id="CAG8682342.1"/>
    </source>
</evidence>
<organism evidence="3 4">
    <name type="scientific">Racocetra fulgida</name>
    <dbReference type="NCBI Taxonomy" id="60492"/>
    <lineage>
        <taxon>Eukaryota</taxon>
        <taxon>Fungi</taxon>
        <taxon>Fungi incertae sedis</taxon>
        <taxon>Mucoromycota</taxon>
        <taxon>Glomeromycotina</taxon>
        <taxon>Glomeromycetes</taxon>
        <taxon>Diversisporales</taxon>
        <taxon>Gigasporaceae</taxon>
        <taxon>Racocetra</taxon>
    </lineage>
</organism>
<keyword evidence="1" id="KW-0175">Coiled coil</keyword>
<sequence>ITNVISLAIFAGYTIVIRQRQIVLEKKNGKEQKQIDELKKEELQEKVKPGVKPSHLKRSKSLNDLPSQESEEIFVDAPEENAEELKQKITQLEDQILQLRISKLKDFGDYWEKNKELKKDLESNIDYGVKEIERLETKLRTVNKKKFELQEQLGQSQSEKARLEIKLINAENKEAKPIATRTEQMENQVSQKLNEYGGKAREQINKPFDYYRKQESFYRVAKWATEVGIDVNQKWNLRDLKGDNNLPQLKEELFSQGQKTFNQLKEQLNKSTMA</sequence>
<evidence type="ECO:0000256" key="2">
    <source>
        <dbReference type="SAM" id="MobiDB-lite"/>
    </source>
</evidence>
<comment type="caution">
    <text evidence="3">The sequence shown here is derived from an EMBL/GenBank/DDBJ whole genome shotgun (WGS) entry which is preliminary data.</text>
</comment>
<dbReference type="EMBL" id="CAJVPZ010017792">
    <property type="protein sequence ID" value="CAG8682342.1"/>
    <property type="molecule type" value="Genomic_DNA"/>
</dbReference>
<gene>
    <name evidence="3" type="ORF">RFULGI_LOCUS9664</name>
</gene>
<protein>
    <submittedName>
        <fullName evidence="3">17821_t:CDS:1</fullName>
    </submittedName>
</protein>
<feature type="non-terminal residue" evidence="3">
    <location>
        <position position="274"/>
    </location>
</feature>
<dbReference type="OrthoDB" id="2440630at2759"/>
<reference evidence="3" key="1">
    <citation type="submission" date="2021-06" db="EMBL/GenBank/DDBJ databases">
        <authorList>
            <person name="Kallberg Y."/>
            <person name="Tangrot J."/>
            <person name="Rosling A."/>
        </authorList>
    </citation>
    <scope>NUCLEOTIDE SEQUENCE</scope>
    <source>
        <strain evidence="3">IN212</strain>
    </source>
</reference>
<evidence type="ECO:0000313" key="4">
    <source>
        <dbReference type="Proteomes" id="UP000789396"/>
    </source>
</evidence>
<dbReference type="Proteomes" id="UP000789396">
    <property type="component" value="Unassembled WGS sequence"/>
</dbReference>
<name>A0A9N9HEI8_9GLOM</name>
<keyword evidence="4" id="KW-1185">Reference proteome</keyword>
<evidence type="ECO:0000256" key="1">
    <source>
        <dbReference type="SAM" id="Coils"/>
    </source>
</evidence>
<feature type="coiled-coil region" evidence="1">
    <location>
        <begin position="75"/>
        <end position="173"/>
    </location>
</feature>